<sequence>MNIKDFEYIAEIAAQESISKAAARLYLSQPTLTKFLKKIEAEFDTPLFYRVGKKMIPTPAGQACVEKARRIIELNDQMNKNVKSLRDKSRGSVRIGTSAGRGEFFIDRILGEMTRRYPQACFTLCLGPKAQLLEQMENDELDIVFASNSTERPYLRYTDIAREEMVLVVPDGHPLLEKARPREGYSYPYVSMSDWAGFPFIMSDIRMNTGQYVRMLFDHYHLTPNTVLEIASLQYIYSAVRRGIGITIAPSMPLPQNGQGLRYLSFDDDRGIQWHFTAITKSQTVPSGALDELIRLVKNSYD</sequence>
<reference evidence="7" key="1">
    <citation type="submission" date="2016-10" db="EMBL/GenBank/DDBJ databases">
        <authorList>
            <person name="Varghese N."/>
            <person name="Submissions S."/>
        </authorList>
    </citation>
    <scope>NUCLEOTIDE SEQUENCE [LARGE SCALE GENOMIC DNA]</scope>
    <source>
        <strain evidence="7">NLAE-zl-G277</strain>
    </source>
</reference>
<dbReference type="SUPFAM" id="SSF46785">
    <property type="entry name" value="Winged helix' DNA-binding domain"/>
    <property type="match status" value="1"/>
</dbReference>
<evidence type="ECO:0000256" key="3">
    <source>
        <dbReference type="ARBA" id="ARBA00023125"/>
    </source>
</evidence>
<evidence type="ECO:0000313" key="6">
    <source>
        <dbReference type="EMBL" id="SET29568.1"/>
    </source>
</evidence>
<organism evidence="6 7">
    <name type="scientific">Enterocloster lavalensis</name>
    <dbReference type="NCBI Taxonomy" id="460384"/>
    <lineage>
        <taxon>Bacteria</taxon>
        <taxon>Bacillati</taxon>
        <taxon>Bacillota</taxon>
        <taxon>Clostridia</taxon>
        <taxon>Lachnospirales</taxon>
        <taxon>Lachnospiraceae</taxon>
        <taxon>Enterocloster</taxon>
    </lineage>
</organism>
<dbReference type="STRING" id="460384.SAMN05216313_10495"/>
<evidence type="ECO:0000256" key="2">
    <source>
        <dbReference type="ARBA" id="ARBA00023015"/>
    </source>
</evidence>
<dbReference type="PANTHER" id="PTHR30419:SF8">
    <property type="entry name" value="NITROGEN ASSIMILATION TRANSCRIPTIONAL ACTIVATOR-RELATED"/>
    <property type="match status" value="1"/>
</dbReference>
<dbReference type="InterPro" id="IPR050950">
    <property type="entry name" value="HTH-type_LysR_regulators"/>
</dbReference>
<dbReference type="CDD" id="cd05466">
    <property type="entry name" value="PBP2_LTTR_substrate"/>
    <property type="match status" value="1"/>
</dbReference>
<dbReference type="PANTHER" id="PTHR30419">
    <property type="entry name" value="HTH-TYPE TRANSCRIPTIONAL REGULATOR YBHD"/>
    <property type="match status" value="1"/>
</dbReference>
<evidence type="ECO:0000313" key="7">
    <source>
        <dbReference type="Proteomes" id="UP000198508"/>
    </source>
</evidence>
<dbReference type="Proteomes" id="UP000198508">
    <property type="component" value="Unassembled WGS sequence"/>
</dbReference>
<keyword evidence="7" id="KW-1185">Reference proteome</keyword>
<keyword evidence="2" id="KW-0805">Transcription regulation</keyword>
<dbReference type="GO" id="GO:0003677">
    <property type="term" value="F:DNA binding"/>
    <property type="evidence" value="ECO:0007669"/>
    <property type="project" value="UniProtKB-KW"/>
</dbReference>
<name>A0A1I0DBG4_9FIRM</name>
<dbReference type="InterPro" id="IPR005119">
    <property type="entry name" value="LysR_subst-bd"/>
</dbReference>
<dbReference type="SUPFAM" id="SSF53850">
    <property type="entry name" value="Periplasmic binding protein-like II"/>
    <property type="match status" value="1"/>
</dbReference>
<dbReference type="GO" id="GO:0003700">
    <property type="term" value="F:DNA-binding transcription factor activity"/>
    <property type="evidence" value="ECO:0007669"/>
    <property type="project" value="InterPro"/>
</dbReference>
<protein>
    <submittedName>
        <fullName evidence="6">DNA-binding transcriptional regulator, LysR family</fullName>
    </submittedName>
</protein>
<comment type="similarity">
    <text evidence="1">Belongs to the LysR transcriptional regulatory family.</text>
</comment>
<dbReference type="Gene3D" id="3.40.190.290">
    <property type="match status" value="1"/>
</dbReference>
<dbReference type="EMBL" id="FOIM01000004">
    <property type="protein sequence ID" value="SET29568.1"/>
    <property type="molecule type" value="Genomic_DNA"/>
</dbReference>
<dbReference type="Pfam" id="PF00126">
    <property type="entry name" value="HTH_1"/>
    <property type="match status" value="1"/>
</dbReference>
<dbReference type="GeneID" id="93276298"/>
<dbReference type="PROSITE" id="PS50931">
    <property type="entry name" value="HTH_LYSR"/>
    <property type="match status" value="1"/>
</dbReference>
<dbReference type="GO" id="GO:0005829">
    <property type="term" value="C:cytosol"/>
    <property type="evidence" value="ECO:0007669"/>
    <property type="project" value="TreeGrafter"/>
</dbReference>
<dbReference type="AlphaFoldDB" id="A0A1I0DBG4"/>
<feature type="domain" description="HTH lysR-type" evidence="5">
    <location>
        <begin position="1"/>
        <end position="58"/>
    </location>
</feature>
<dbReference type="InterPro" id="IPR036388">
    <property type="entry name" value="WH-like_DNA-bd_sf"/>
</dbReference>
<evidence type="ECO:0000256" key="4">
    <source>
        <dbReference type="ARBA" id="ARBA00023163"/>
    </source>
</evidence>
<dbReference type="InterPro" id="IPR036390">
    <property type="entry name" value="WH_DNA-bd_sf"/>
</dbReference>
<dbReference type="RefSeq" id="WP_092361303.1">
    <property type="nucleotide sequence ID" value="NZ_DAINWJ010000603.1"/>
</dbReference>
<accession>A0A1I0DBG4</accession>
<dbReference type="PRINTS" id="PR00039">
    <property type="entry name" value="HTHLYSR"/>
</dbReference>
<evidence type="ECO:0000259" key="5">
    <source>
        <dbReference type="PROSITE" id="PS50931"/>
    </source>
</evidence>
<dbReference type="Gene3D" id="1.10.10.10">
    <property type="entry name" value="Winged helix-like DNA-binding domain superfamily/Winged helix DNA-binding domain"/>
    <property type="match status" value="1"/>
</dbReference>
<proteinExistence type="inferred from homology"/>
<gene>
    <name evidence="6" type="ORF">SAMN05216313_10495</name>
</gene>
<evidence type="ECO:0000256" key="1">
    <source>
        <dbReference type="ARBA" id="ARBA00009437"/>
    </source>
</evidence>
<keyword evidence="4" id="KW-0804">Transcription</keyword>
<dbReference type="Pfam" id="PF03466">
    <property type="entry name" value="LysR_substrate"/>
    <property type="match status" value="1"/>
</dbReference>
<keyword evidence="3 6" id="KW-0238">DNA-binding</keyword>
<dbReference type="InterPro" id="IPR000847">
    <property type="entry name" value="LysR_HTH_N"/>
</dbReference>